<keyword evidence="3" id="KW-1185">Reference proteome</keyword>
<comment type="caution">
    <text evidence="2">The sequence shown here is derived from an EMBL/GenBank/DDBJ whole genome shotgun (WGS) entry which is preliminary data.</text>
</comment>
<feature type="transmembrane region" description="Helical" evidence="1">
    <location>
        <begin position="147"/>
        <end position="167"/>
    </location>
</feature>
<keyword evidence="1" id="KW-0472">Membrane</keyword>
<evidence type="ECO:0000313" key="3">
    <source>
        <dbReference type="Proteomes" id="UP001370758"/>
    </source>
</evidence>
<protein>
    <submittedName>
        <fullName evidence="2">Uncharacterized protein</fullName>
    </submittedName>
</protein>
<evidence type="ECO:0000313" key="2">
    <source>
        <dbReference type="EMBL" id="KAK6511873.1"/>
    </source>
</evidence>
<reference evidence="2 3" key="1">
    <citation type="submission" date="2023-08" db="EMBL/GenBank/DDBJ databases">
        <authorList>
            <person name="Palmer J.M."/>
        </authorList>
    </citation>
    <scope>NUCLEOTIDE SEQUENCE [LARGE SCALE GENOMIC DNA]</scope>
    <source>
        <strain evidence="2 3">TWF481</strain>
    </source>
</reference>
<name>A0AAV9WQE1_9PEZI</name>
<organism evidence="2 3">
    <name type="scientific">Arthrobotrys musiformis</name>
    <dbReference type="NCBI Taxonomy" id="47236"/>
    <lineage>
        <taxon>Eukaryota</taxon>
        <taxon>Fungi</taxon>
        <taxon>Dikarya</taxon>
        <taxon>Ascomycota</taxon>
        <taxon>Pezizomycotina</taxon>
        <taxon>Orbiliomycetes</taxon>
        <taxon>Orbiliales</taxon>
        <taxon>Orbiliaceae</taxon>
        <taxon>Arthrobotrys</taxon>
    </lineage>
</organism>
<gene>
    <name evidence="2" type="ORF">TWF481_000778</name>
</gene>
<sequence length="189" mass="20725">MLSSNSASTIDYSNGISPEVLYVILDYSYWLGGLSPYFENILIIDVIEKYANYITSVNSNITVEGLVENFGMEPIEASRLISTIFAGIEDMANTITTIAHDIKPHLPHPPNPGLIVPLYIPITAFTAFVMAVRFLSRHKVAGGTSPFDWLALVGFLMTTAWGALAVYHSNISKEIEPAALLIDRGKSEM</sequence>
<feature type="transmembrane region" description="Helical" evidence="1">
    <location>
        <begin position="114"/>
        <end position="135"/>
    </location>
</feature>
<evidence type="ECO:0000256" key="1">
    <source>
        <dbReference type="SAM" id="Phobius"/>
    </source>
</evidence>
<dbReference type="Proteomes" id="UP001370758">
    <property type="component" value="Unassembled WGS sequence"/>
</dbReference>
<accession>A0AAV9WQE1</accession>
<keyword evidence="1" id="KW-1133">Transmembrane helix</keyword>
<proteinExistence type="predicted"/>
<dbReference type="EMBL" id="JAVHJL010000001">
    <property type="protein sequence ID" value="KAK6511873.1"/>
    <property type="molecule type" value="Genomic_DNA"/>
</dbReference>
<dbReference type="AlphaFoldDB" id="A0AAV9WQE1"/>
<keyword evidence="1" id="KW-0812">Transmembrane</keyword>